<keyword evidence="3" id="KW-1185">Reference proteome</keyword>
<dbReference type="InterPro" id="IPR009739">
    <property type="entry name" value="LprI-like_N"/>
</dbReference>
<evidence type="ECO:0000313" key="3">
    <source>
        <dbReference type="Proteomes" id="UP000639859"/>
    </source>
</evidence>
<sequence length="138" mass="15372">MERIIARSGSGRQNDVRSQLFAEPFHALDPSRRPCSLGLAGAANAASFGCAKARRADEKAICADRSLDNKDVRMSVLYDINKKTMGMGSRGALMDEQQAWLKARADCRANRACLGRTYDRRLGELERSMERIYRAGPF</sequence>
<evidence type="ECO:0000259" key="1">
    <source>
        <dbReference type="Pfam" id="PF07007"/>
    </source>
</evidence>
<protein>
    <recommendedName>
        <fullName evidence="1">Lysozyme inhibitor LprI-like N-terminal domain-containing protein</fullName>
    </recommendedName>
</protein>
<dbReference type="EMBL" id="JADWOX010000020">
    <property type="protein sequence ID" value="MBI1686273.1"/>
    <property type="molecule type" value="Genomic_DNA"/>
</dbReference>
<dbReference type="Pfam" id="PF07007">
    <property type="entry name" value="LprI"/>
    <property type="match status" value="1"/>
</dbReference>
<name>A0ABS0T322_9CAUL</name>
<reference evidence="2 3" key="1">
    <citation type="submission" date="2020-11" db="EMBL/GenBank/DDBJ databases">
        <title>genome sequence of strain KACC 18849.</title>
        <authorList>
            <person name="Gao J."/>
            <person name="Zhang X."/>
        </authorList>
    </citation>
    <scope>NUCLEOTIDE SEQUENCE [LARGE SCALE GENOMIC DNA]</scope>
    <source>
        <strain evidence="2 3">KACC 18849</strain>
    </source>
</reference>
<dbReference type="PANTHER" id="PTHR37549:SF1">
    <property type="entry name" value="LIPOPROTEIN LPRI"/>
    <property type="match status" value="1"/>
</dbReference>
<dbReference type="PANTHER" id="PTHR37549">
    <property type="entry name" value="LIPOPROTEIN LPRI"/>
    <property type="match status" value="1"/>
</dbReference>
<dbReference type="InterPro" id="IPR052755">
    <property type="entry name" value="Lysozyme_Inhibitor_LprI"/>
</dbReference>
<organism evidence="2 3">
    <name type="scientific">Caulobacter hibisci</name>
    <dbReference type="NCBI Taxonomy" id="2035993"/>
    <lineage>
        <taxon>Bacteria</taxon>
        <taxon>Pseudomonadati</taxon>
        <taxon>Pseudomonadota</taxon>
        <taxon>Alphaproteobacteria</taxon>
        <taxon>Caulobacterales</taxon>
        <taxon>Caulobacteraceae</taxon>
        <taxon>Caulobacter</taxon>
    </lineage>
</organism>
<accession>A0ABS0T322</accession>
<dbReference type="Proteomes" id="UP000639859">
    <property type="component" value="Unassembled WGS sequence"/>
</dbReference>
<proteinExistence type="predicted"/>
<feature type="domain" description="Lysozyme inhibitor LprI-like N-terminal" evidence="1">
    <location>
        <begin position="50"/>
        <end position="125"/>
    </location>
</feature>
<evidence type="ECO:0000313" key="2">
    <source>
        <dbReference type="EMBL" id="MBI1686273.1"/>
    </source>
</evidence>
<comment type="caution">
    <text evidence="2">The sequence shown here is derived from an EMBL/GenBank/DDBJ whole genome shotgun (WGS) entry which is preliminary data.</text>
</comment>
<gene>
    <name evidence="2" type="ORF">I4Q42_21605</name>
</gene>
<dbReference type="RefSeq" id="WP_198578167.1">
    <property type="nucleotide sequence ID" value="NZ_JADWOX010000020.1"/>
</dbReference>